<dbReference type="InterPro" id="IPR023211">
    <property type="entry name" value="DNA_pol_palm_dom_sf"/>
</dbReference>
<dbReference type="SUPFAM" id="SSF53098">
    <property type="entry name" value="Ribonuclease H-like"/>
    <property type="match status" value="1"/>
</dbReference>
<dbReference type="GO" id="GO:0003677">
    <property type="term" value="F:DNA binding"/>
    <property type="evidence" value="ECO:0007669"/>
    <property type="project" value="UniProtKB-KW"/>
</dbReference>
<keyword evidence="4 15" id="KW-0808">Transferase</keyword>
<dbReference type="InterPro" id="IPR029703">
    <property type="entry name" value="POL2"/>
</dbReference>
<evidence type="ECO:0000256" key="9">
    <source>
        <dbReference type="ARBA" id="ARBA00022833"/>
    </source>
</evidence>
<feature type="non-terminal residue" evidence="18">
    <location>
        <position position="2198"/>
    </location>
</feature>
<dbReference type="Pfam" id="PF22912">
    <property type="entry name" value="zf-DPOE"/>
    <property type="match status" value="1"/>
</dbReference>
<dbReference type="KEGG" id="olu:OSTLU_150"/>
<protein>
    <recommendedName>
        <fullName evidence="15">DNA polymerase epsilon catalytic subunit</fullName>
        <ecNumber evidence="15">2.7.7.7</ecNumber>
    </recommendedName>
</protein>
<organism evidence="18 19">
    <name type="scientific">Ostreococcus lucimarinus (strain CCE9901)</name>
    <dbReference type="NCBI Taxonomy" id="436017"/>
    <lineage>
        <taxon>Eukaryota</taxon>
        <taxon>Viridiplantae</taxon>
        <taxon>Chlorophyta</taxon>
        <taxon>Mamiellophyceae</taxon>
        <taxon>Mamiellales</taxon>
        <taxon>Bathycoccaceae</taxon>
        <taxon>Ostreococcus</taxon>
    </lineage>
</organism>
<evidence type="ECO:0000256" key="16">
    <source>
        <dbReference type="SAM" id="MobiDB-lite"/>
    </source>
</evidence>
<dbReference type="GO" id="GO:0051539">
    <property type="term" value="F:4 iron, 4 sulfur cluster binding"/>
    <property type="evidence" value="ECO:0007669"/>
    <property type="project" value="UniProtKB-KW"/>
</dbReference>
<dbReference type="InterPro" id="IPR012337">
    <property type="entry name" value="RNaseH-like_sf"/>
</dbReference>
<dbReference type="RefSeq" id="XP_001420487.1">
    <property type="nucleotide sequence ID" value="XM_001420450.1"/>
</dbReference>
<evidence type="ECO:0000259" key="17">
    <source>
        <dbReference type="SMART" id="SM01159"/>
    </source>
</evidence>
<comment type="function">
    <text evidence="15">DNA polymerase II participates in chromosomal DNA replication.</text>
</comment>
<dbReference type="Pfam" id="PF22634">
    <property type="entry name" value="POL2_thumb"/>
    <property type="match status" value="1"/>
</dbReference>
<evidence type="ECO:0000256" key="6">
    <source>
        <dbReference type="ARBA" id="ARBA00022705"/>
    </source>
</evidence>
<dbReference type="GO" id="GO:0003887">
    <property type="term" value="F:DNA-directed DNA polymerase activity"/>
    <property type="evidence" value="ECO:0007669"/>
    <property type="project" value="UniProtKB-KW"/>
</dbReference>
<dbReference type="PANTHER" id="PTHR10670:SF0">
    <property type="entry name" value="DNA POLYMERASE EPSILON CATALYTIC SUBUNIT A"/>
    <property type="match status" value="1"/>
</dbReference>
<evidence type="ECO:0000256" key="10">
    <source>
        <dbReference type="ARBA" id="ARBA00022932"/>
    </source>
</evidence>
<dbReference type="InterPro" id="IPR042087">
    <property type="entry name" value="DNA_pol_B_thumb"/>
</dbReference>
<evidence type="ECO:0000256" key="7">
    <source>
        <dbReference type="ARBA" id="ARBA00022723"/>
    </source>
</evidence>
<keyword evidence="10 15" id="KW-0239">DNA-directed DNA polymerase</keyword>
<evidence type="ECO:0000256" key="13">
    <source>
        <dbReference type="ARBA" id="ARBA00023125"/>
    </source>
</evidence>
<keyword evidence="12 15" id="KW-0411">Iron-sulfur</keyword>
<evidence type="ECO:0000256" key="1">
    <source>
        <dbReference type="ARBA" id="ARBA00004123"/>
    </source>
</evidence>
<dbReference type="HOGENOM" id="CLU_000556_0_1_1"/>
<dbReference type="SUPFAM" id="SSF56672">
    <property type="entry name" value="DNA/RNA polymerases"/>
    <property type="match status" value="1"/>
</dbReference>
<dbReference type="OMA" id="MLDQCRY"/>
<dbReference type="GO" id="GO:0008310">
    <property type="term" value="F:single-stranded DNA 3'-5' DNA exonuclease activity"/>
    <property type="evidence" value="ECO:0007669"/>
    <property type="project" value="TreeGrafter"/>
</dbReference>
<dbReference type="Pfam" id="PF23250">
    <property type="entry name" value="zf_DPOE_2"/>
    <property type="match status" value="1"/>
</dbReference>
<evidence type="ECO:0000256" key="4">
    <source>
        <dbReference type="ARBA" id="ARBA00022679"/>
    </source>
</evidence>
<dbReference type="InterPro" id="IPR055191">
    <property type="entry name" value="POL2_thumb"/>
</dbReference>
<dbReference type="Pfam" id="PF03104">
    <property type="entry name" value="DNA_pol_B_exo1"/>
    <property type="match status" value="1"/>
</dbReference>
<evidence type="ECO:0000256" key="8">
    <source>
        <dbReference type="ARBA" id="ARBA00022771"/>
    </source>
</evidence>
<comment type="cofactor">
    <cofactor evidence="15">
        <name>[4Fe-4S] cluster</name>
        <dbReference type="ChEBI" id="CHEBI:49883"/>
    </cofactor>
</comment>
<gene>
    <name evidence="18" type="ORF">OSTLU_150</name>
</gene>
<dbReference type="Pfam" id="PF08490">
    <property type="entry name" value="DUF1744"/>
    <property type="match status" value="1"/>
</dbReference>
<proteinExistence type="inferred from homology"/>
<dbReference type="OrthoDB" id="10060449at2759"/>
<evidence type="ECO:0000256" key="14">
    <source>
        <dbReference type="ARBA" id="ARBA00023242"/>
    </source>
</evidence>
<evidence type="ECO:0000313" key="18">
    <source>
        <dbReference type="EMBL" id="ABO98780.1"/>
    </source>
</evidence>
<dbReference type="GeneID" id="5004374"/>
<dbReference type="CDD" id="cd05535">
    <property type="entry name" value="POLBc_epsilon"/>
    <property type="match status" value="1"/>
</dbReference>
<dbReference type="Gene3D" id="3.90.1600.10">
    <property type="entry name" value="Palm domain of DNA polymerase"/>
    <property type="match status" value="1"/>
</dbReference>
<dbReference type="SMART" id="SM00486">
    <property type="entry name" value="POLBc"/>
    <property type="match status" value="1"/>
</dbReference>
<evidence type="ECO:0000256" key="12">
    <source>
        <dbReference type="ARBA" id="ARBA00023014"/>
    </source>
</evidence>
<evidence type="ECO:0000256" key="15">
    <source>
        <dbReference type="RuleBase" id="RU365029"/>
    </source>
</evidence>
<dbReference type="GO" id="GO:0000166">
    <property type="term" value="F:nucleotide binding"/>
    <property type="evidence" value="ECO:0007669"/>
    <property type="project" value="InterPro"/>
</dbReference>
<dbReference type="EMBL" id="CP000591">
    <property type="protein sequence ID" value="ABO98780.1"/>
    <property type="molecule type" value="Genomic_DNA"/>
</dbReference>
<keyword evidence="14 15" id="KW-0539">Nucleus</keyword>
<dbReference type="SMART" id="SM01159">
    <property type="entry name" value="DUF1744"/>
    <property type="match status" value="1"/>
</dbReference>
<keyword evidence="3 15" id="KW-0004">4Fe-4S</keyword>
<dbReference type="InterPro" id="IPR013697">
    <property type="entry name" value="DNA_pol_e_suA_C"/>
</dbReference>
<dbReference type="Gene3D" id="3.30.420.10">
    <property type="entry name" value="Ribonuclease H-like superfamily/Ribonuclease H"/>
    <property type="match status" value="1"/>
</dbReference>
<dbReference type="GO" id="GO:0006297">
    <property type="term" value="P:nucleotide-excision repair, DNA gap filling"/>
    <property type="evidence" value="ECO:0007669"/>
    <property type="project" value="TreeGrafter"/>
</dbReference>
<dbReference type="FunFam" id="3.30.420.10:FF:000010">
    <property type="entry name" value="DNA polymerase epsilon catalytic subunit"/>
    <property type="match status" value="1"/>
</dbReference>
<evidence type="ECO:0000256" key="11">
    <source>
        <dbReference type="ARBA" id="ARBA00023004"/>
    </source>
</evidence>
<feature type="non-terminal residue" evidence="18">
    <location>
        <position position="1"/>
    </location>
</feature>
<keyword evidence="9 15" id="KW-0862">Zinc</keyword>
<dbReference type="InterPro" id="IPR006172">
    <property type="entry name" value="DNA-dir_DNA_pol_B"/>
</dbReference>
<name>A4S4S5_OSTLU</name>
<feature type="region of interest" description="Disordered" evidence="16">
    <location>
        <begin position="1183"/>
        <end position="1233"/>
    </location>
</feature>
<comment type="similarity">
    <text evidence="2 15">Belongs to the DNA polymerase type-B family.</text>
</comment>
<keyword evidence="19" id="KW-1185">Reference proteome</keyword>
<dbReference type="InterPro" id="IPR043502">
    <property type="entry name" value="DNA/RNA_pol_sf"/>
</dbReference>
<dbReference type="Proteomes" id="UP000001568">
    <property type="component" value="Chromosome 11"/>
</dbReference>
<dbReference type="Gramene" id="ABO98780">
    <property type="protein sequence ID" value="ABO98780"/>
    <property type="gene ID" value="OSTLU_150"/>
</dbReference>
<dbReference type="EC" id="2.7.7.7" evidence="15"/>
<evidence type="ECO:0000313" key="19">
    <source>
        <dbReference type="Proteomes" id="UP000001568"/>
    </source>
</evidence>
<dbReference type="GO" id="GO:0008622">
    <property type="term" value="C:epsilon DNA polymerase complex"/>
    <property type="evidence" value="ECO:0007669"/>
    <property type="project" value="InterPro"/>
</dbReference>
<dbReference type="GO" id="GO:0000278">
    <property type="term" value="P:mitotic cell cycle"/>
    <property type="evidence" value="ECO:0007669"/>
    <property type="project" value="TreeGrafter"/>
</dbReference>
<evidence type="ECO:0000256" key="2">
    <source>
        <dbReference type="ARBA" id="ARBA00005755"/>
    </source>
</evidence>
<comment type="subcellular location">
    <subcellularLocation>
        <location evidence="1 15">Nucleus</location>
    </subcellularLocation>
</comment>
<feature type="domain" description="DNA polymerase epsilon catalytic subunit A C-terminal" evidence="17">
    <location>
        <begin position="1515"/>
        <end position="1908"/>
    </location>
</feature>
<keyword evidence="7 15" id="KW-0479">Metal-binding</keyword>
<dbReference type="Gene3D" id="3.30.342.10">
    <property type="entry name" value="DNA Polymerase, chain B, domain 1"/>
    <property type="match status" value="1"/>
</dbReference>
<dbReference type="GO" id="GO:0006272">
    <property type="term" value="P:leading strand elongation"/>
    <property type="evidence" value="ECO:0007669"/>
    <property type="project" value="TreeGrafter"/>
</dbReference>
<dbReference type="PANTHER" id="PTHR10670">
    <property type="entry name" value="DNA POLYMERASE EPSILON CATALYTIC SUBUNIT A"/>
    <property type="match status" value="1"/>
</dbReference>
<dbReference type="eggNOG" id="KOG1798">
    <property type="taxonomic scope" value="Eukaryota"/>
</dbReference>
<keyword evidence="11 15" id="KW-0408">Iron</keyword>
<dbReference type="InterPro" id="IPR036397">
    <property type="entry name" value="RNaseH_sf"/>
</dbReference>
<dbReference type="GO" id="GO:0045004">
    <property type="term" value="P:DNA replication proofreading"/>
    <property type="evidence" value="ECO:0007669"/>
    <property type="project" value="TreeGrafter"/>
</dbReference>
<keyword evidence="13 15" id="KW-0238">DNA-binding</keyword>
<comment type="catalytic activity">
    <reaction evidence="15">
        <text>DNA(n) + a 2'-deoxyribonucleoside 5'-triphosphate = DNA(n+1) + diphosphate</text>
        <dbReference type="Rhea" id="RHEA:22508"/>
        <dbReference type="Rhea" id="RHEA-COMP:17339"/>
        <dbReference type="Rhea" id="RHEA-COMP:17340"/>
        <dbReference type="ChEBI" id="CHEBI:33019"/>
        <dbReference type="ChEBI" id="CHEBI:61560"/>
        <dbReference type="ChEBI" id="CHEBI:173112"/>
        <dbReference type="EC" id="2.7.7.7"/>
    </reaction>
</comment>
<dbReference type="FunFam" id="3.90.1600.10:FF:000006">
    <property type="entry name" value="DNA polymerase epsilon catalytic subunit"/>
    <property type="match status" value="1"/>
</dbReference>
<keyword evidence="8 15" id="KW-0863">Zinc-finger</keyword>
<dbReference type="GO" id="GO:0006287">
    <property type="term" value="P:base-excision repair, gap-filling"/>
    <property type="evidence" value="ECO:0007669"/>
    <property type="project" value="TreeGrafter"/>
</dbReference>
<keyword evidence="6 15" id="KW-0235">DNA replication</keyword>
<reference evidence="18 19" key="1">
    <citation type="journal article" date="2007" name="Proc. Natl. Acad. Sci. U.S.A.">
        <title>The tiny eukaryote Ostreococcus provides genomic insights into the paradox of plankton speciation.</title>
        <authorList>
            <person name="Palenik B."/>
            <person name="Grimwood J."/>
            <person name="Aerts A."/>
            <person name="Rouze P."/>
            <person name="Salamov A."/>
            <person name="Putnam N."/>
            <person name="Dupont C."/>
            <person name="Jorgensen R."/>
            <person name="Derelle E."/>
            <person name="Rombauts S."/>
            <person name="Zhou K."/>
            <person name="Otillar R."/>
            <person name="Merchant S.S."/>
            <person name="Podell S."/>
            <person name="Gaasterland T."/>
            <person name="Napoli C."/>
            <person name="Gendler K."/>
            <person name="Manuell A."/>
            <person name="Tai V."/>
            <person name="Vallon O."/>
            <person name="Piganeau G."/>
            <person name="Jancek S."/>
            <person name="Heijde M."/>
            <person name="Jabbari K."/>
            <person name="Bowler C."/>
            <person name="Lohr M."/>
            <person name="Robbens S."/>
            <person name="Werner G."/>
            <person name="Dubchak I."/>
            <person name="Pazour G.J."/>
            <person name="Ren Q."/>
            <person name="Paulsen I."/>
            <person name="Delwiche C."/>
            <person name="Schmutz J."/>
            <person name="Rokhsar D."/>
            <person name="Van de Peer Y."/>
            <person name="Moreau H."/>
            <person name="Grigoriev I.V."/>
        </authorList>
    </citation>
    <scope>NUCLEOTIDE SEQUENCE [LARGE SCALE GENOMIC DNA]</scope>
    <source>
        <strain evidence="18 19">CCE9901</strain>
    </source>
</reference>
<dbReference type="GO" id="GO:0008270">
    <property type="term" value="F:zinc ion binding"/>
    <property type="evidence" value="ECO:0007669"/>
    <property type="project" value="UniProtKB-KW"/>
</dbReference>
<dbReference type="InterPro" id="IPR054475">
    <property type="entry name" value="Znf-DPOE"/>
</dbReference>
<accession>A4S4S5</accession>
<dbReference type="CDD" id="cd05779">
    <property type="entry name" value="DNA_polB_epsilon_exo"/>
    <property type="match status" value="1"/>
</dbReference>
<dbReference type="InterPro" id="IPR006133">
    <property type="entry name" value="DNA-dir_DNA_pol_B_exonuc"/>
</dbReference>
<evidence type="ECO:0000256" key="5">
    <source>
        <dbReference type="ARBA" id="ARBA00022695"/>
    </source>
</evidence>
<dbReference type="FunFam" id="1.10.132.60:FF:000003">
    <property type="entry name" value="DNA polymerase epsilon catalytic subunit"/>
    <property type="match status" value="1"/>
</dbReference>
<sequence>GAGADGRTKAQVAAEEDALQKELGFGTHVDGEDRIGWMINASSTQVEDKESGKAYAAVNCYFMAQDGSTFKAQVKYAPYFYLATKTGCEHEVEALLRRKYGEQVLDVEMVDKEDLDLKNHLSGLQQTYLKVSFATTQELMDVRREILPIVSKNKKKSSAAAAYEALSHQESLDAGIKPKKKALTDYEEAMIDIREYDVPYHMRYMIDTDVRCGKWYSVRAEHGAVTLTLQEQMLDRGEVRVCAFDIETTKLPLKFPDAEHDQVFMISYMLDGQGYLIINREIVSEDVEDFEYTPKPEYKGPFIVWNVPNEQALIRTWFDHMRETQPSIYVTYNGDYFDFPFIETRATKNGMDMYREIGFKCEQSGECRSNSALHLDCFAWVKRDSYLPAGSHGLKAVTKAKLKYDPVEVDPEDMLPYAQSHPQMMASYSVSDAVSTYYLYMKYVHPFIFALSTIIPLSPDEVLRKGSGTLCEALLMVEAYHGNIVCPNKQVSAGEKYYEGHLLNSETYIGGHVECLEAGVFRSDIPCDFKLNPEGYQRLLDNLDDDLDYALRVEGKGLGKDDCADYDEIRAQIAEKLEYLRDNPNLNMEPLIYHLDVAAMYPNIILTNRLQPAAIVNEDVCAACDYNRPGKGCLREMEWVWRGEHFASTSSEYAAIKAQLQVDKFAPSHPGGPQRTWAELPYEEQQEQKKQRLKLYTQKVYRKVMEKPVTATKKASICMRENPFYIDTVKAFRDRRYVYKGENKKWKNNLDEAKQSGNIIEIQKAANMVVLYDSLQLAHKCILNSFYGYVMRKGARWYSMEMAGVVTNTGAKIIQMAKQLVDDIGKPLELDTDGIWCCLPRAFPETFTFTLPNKNKGYKISYPCVVLNRMTALQNTNDQYQTLKVVDGKSSYEVSSEMSIEFEVDGPYKAMILPASKEEGVLIKKRYAVFNEDGSLEELKGFELKRRGELKLIKVFQAEVFDYFLKGETLEEVYKAVGNIGNRWFDMLKTQGRNFDDEELLEFISESSVMSKPAIDYGDRKSTSLTTAHRLSQFLGADLIKDKGLVCKYIISKKPLGAPTSARAIPVSIFNAETAVARAYLKEWTKDALPGADDEMPNMREMVDWEYYKTRLAGAIQKIISIPAALQGVENPCPDVKHPDWLHKRIREKNDKFSQRNLKTMFQTQFANGAPLAGKDLNILDIEDGGAKSTPTRPRVRTFRRDGDAPQTPDQRATPSGEAPKTPGSASASAAAPDRATDYDGWLKHYKSKWKTLRANIKRERVEDEKERAQIEREGGVMRRKRRSGAFGLESFVESREETIAHSTMHIIQVEQTQVPGIFAVWVLVNGTMQVIKVDVPRRLVIATRETDREGDLGLEGKRRITATLPRGFIAPHLYEINVQERNFASGLEIAALLADPSVIGVYEKNVPLIDRFIYNIGCVMAVKKSEQKRALDIGDESYGMNMFQMKATAEVSSYLPKLSHITFYFAGVSGDKGRGIYVLHNSRESKGTVIVHQPGKGVREVTPELWSSFMHSMSGDEQTDDEARAEAASKWNVLYARNMEQVGKHLNHAIGAYISASSGGTVLLVQAPPGAGVDPAQDTSSVREGLAGRLSALMPASGRLPIVFRPPNLSDSDLSTDAARGWQLDAAKIASARVVESAEWLKEHVEIASYAHIPVGNLKSDWWVHTADAFFARTLHDAEQVLWTGPGGEPDLGGGASAVSLSGLDDAYGASRMEVTAPGAYRSVCVELQVHHLAVCAISKSSILNDLEQGALLGFETGTKGTTRMGGHEAAGAFKTLNKLVDNWLRDATDHHNTYADQLLSQIHRWLFSPSSALRDPALKNLVELCMKKVFTLLLAELRKLQVEVVYADMRRIIIATGKHDLASASACVEGLKTALHQRELFSWLQLDRVKQWHSLLFRGPFDYAGISAVNLPGESHEGALDMHWNIARFLPEAIQDHFHAIIGEFLLLPWKHDKEESDDKVIWLEQQLESHFGPKLLRYAQDIQRVLGLAGPRSPPEHQFPSPPGANLSKKLRGTPALAFVRTVIAVLSLDARVEGPVSLLRRNALKMIQVAEFSPEAEFVEPCVSFTLRDVICSACSDCRDLDLCRDPDLAAGHWACTARDDDHGPPCGQPYDMQWIEGALVAEVNERVRKYQLQDLKCARDGRIKVGHLANRCACGGLYACSAKPGALGDDLRVFSNIADAHDFKILRDTVDWV</sequence>
<dbReference type="Gene3D" id="1.10.132.60">
    <property type="entry name" value="DNA polymerase family B, C-terminal domain"/>
    <property type="match status" value="1"/>
</dbReference>
<evidence type="ECO:0000256" key="3">
    <source>
        <dbReference type="ARBA" id="ARBA00022485"/>
    </source>
</evidence>
<dbReference type="STRING" id="436017.A4S4S5"/>
<keyword evidence="5 15" id="KW-0548">Nucleotidyltransferase</keyword>